<dbReference type="PANTHER" id="PTHR42887:SF2">
    <property type="entry name" value="OS12G0638800 PROTEIN"/>
    <property type="match status" value="1"/>
</dbReference>
<dbReference type="SUPFAM" id="SSF160996">
    <property type="entry name" value="HI0933 insert domain-like"/>
    <property type="match status" value="1"/>
</dbReference>
<accession>A0A840TJ32</accession>
<reference evidence="7 8" key="1">
    <citation type="submission" date="2020-08" db="EMBL/GenBank/DDBJ databases">
        <title>Genomic Encyclopedia of Type Strains, Phase IV (KMG-IV): sequencing the most valuable type-strain genomes for metagenomic binning, comparative biology and taxonomic classification.</title>
        <authorList>
            <person name="Goeker M."/>
        </authorList>
    </citation>
    <scope>NUCLEOTIDE SEQUENCE [LARGE SCALE GENOMIC DNA]</scope>
    <source>
        <strain evidence="7 8">DSM 105074</strain>
    </source>
</reference>
<evidence type="ECO:0000313" key="7">
    <source>
        <dbReference type="EMBL" id="MBB5283454.1"/>
    </source>
</evidence>
<dbReference type="NCBIfam" id="TIGR00275">
    <property type="entry name" value="aminoacetone oxidase family FAD-binding enzyme"/>
    <property type="match status" value="1"/>
</dbReference>
<dbReference type="PANTHER" id="PTHR42887">
    <property type="entry name" value="OS12G0638800 PROTEIN"/>
    <property type="match status" value="1"/>
</dbReference>
<feature type="transmembrane region" description="Helical" evidence="4">
    <location>
        <begin position="12"/>
        <end position="29"/>
    </location>
</feature>
<keyword evidence="4" id="KW-1133">Transmembrane helix</keyword>
<dbReference type="InterPro" id="IPR036188">
    <property type="entry name" value="FAD/NAD-bd_sf"/>
</dbReference>
<comment type="caution">
    <text evidence="7">The sequence shown here is derived from an EMBL/GenBank/DDBJ whole genome shotgun (WGS) entry which is preliminary data.</text>
</comment>
<evidence type="ECO:0000256" key="1">
    <source>
        <dbReference type="ARBA" id="ARBA00001974"/>
    </source>
</evidence>
<proteinExistence type="predicted"/>
<organism evidence="7 8">
    <name type="scientific">Rhabdobacter roseus</name>
    <dbReference type="NCBI Taxonomy" id="1655419"/>
    <lineage>
        <taxon>Bacteria</taxon>
        <taxon>Pseudomonadati</taxon>
        <taxon>Bacteroidota</taxon>
        <taxon>Cytophagia</taxon>
        <taxon>Cytophagales</taxon>
        <taxon>Cytophagaceae</taxon>
        <taxon>Rhabdobacter</taxon>
    </lineage>
</organism>
<evidence type="ECO:0000259" key="5">
    <source>
        <dbReference type="Pfam" id="PF03486"/>
    </source>
</evidence>
<keyword evidence="4" id="KW-0812">Transmembrane</keyword>
<feature type="domain" description="RsdA/BaiN/AoA(So)-like insert" evidence="6">
    <location>
        <begin position="196"/>
        <end position="357"/>
    </location>
</feature>
<keyword evidence="8" id="KW-1185">Reference proteome</keyword>
<evidence type="ECO:0000256" key="2">
    <source>
        <dbReference type="ARBA" id="ARBA00022630"/>
    </source>
</evidence>
<evidence type="ECO:0000313" key="8">
    <source>
        <dbReference type="Proteomes" id="UP000557307"/>
    </source>
</evidence>
<dbReference type="Gene3D" id="1.10.8.260">
    <property type="entry name" value="HI0933 insert domain-like"/>
    <property type="match status" value="1"/>
</dbReference>
<keyword evidence="3" id="KW-0274">FAD</keyword>
<keyword evidence="4" id="KW-0472">Membrane</keyword>
<evidence type="ECO:0008006" key="9">
    <source>
        <dbReference type="Google" id="ProtNLM"/>
    </source>
</evidence>
<keyword evidence="2" id="KW-0285">Flavoprotein</keyword>
<dbReference type="EMBL" id="JACHGF010000002">
    <property type="protein sequence ID" value="MBB5283454.1"/>
    <property type="molecule type" value="Genomic_DNA"/>
</dbReference>
<dbReference type="AlphaFoldDB" id="A0A840TJ32"/>
<evidence type="ECO:0000256" key="3">
    <source>
        <dbReference type="ARBA" id="ARBA00022827"/>
    </source>
</evidence>
<evidence type="ECO:0000256" key="4">
    <source>
        <dbReference type="SAM" id="Phobius"/>
    </source>
</evidence>
<name>A0A840TJ32_9BACT</name>
<comment type="cofactor">
    <cofactor evidence="1">
        <name>FAD</name>
        <dbReference type="ChEBI" id="CHEBI:57692"/>
    </cofactor>
</comment>
<gene>
    <name evidence="7" type="ORF">HNQ92_001580</name>
</gene>
<feature type="domain" description="RsdA/BaiN/AoA(So)-like Rossmann fold-like" evidence="5">
    <location>
        <begin position="11"/>
        <end position="410"/>
    </location>
</feature>
<dbReference type="InterPro" id="IPR057661">
    <property type="entry name" value="RsdA/BaiN/AoA(So)_Rossmann"/>
</dbReference>
<dbReference type="PRINTS" id="PR00368">
    <property type="entry name" value="FADPNR"/>
</dbReference>
<dbReference type="InterPro" id="IPR023166">
    <property type="entry name" value="BaiN-like_dom_sf"/>
</dbReference>
<dbReference type="Gene3D" id="3.50.50.60">
    <property type="entry name" value="FAD/NAD(P)-binding domain"/>
    <property type="match status" value="1"/>
</dbReference>
<dbReference type="PRINTS" id="PR00411">
    <property type="entry name" value="PNDRDTASEI"/>
</dbReference>
<dbReference type="InterPro" id="IPR055178">
    <property type="entry name" value="RsdA/BaiN/AoA(So)-like_dom"/>
</dbReference>
<dbReference type="Gene3D" id="2.40.30.10">
    <property type="entry name" value="Translation factors"/>
    <property type="match status" value="1"/>
</dbReference>
<protein>
    <recommendedName>
        <fullName evidence="9">NAD(P)/FAD-dependent oxidoreductase</fullName>
    </recommendedName>
</protein>
<dbReference type="Pfam" id="PF22780">
    <property type="entry name" value="HI0933_like_1st"/>
    <property type="match status" value="1"/>
</dbReference>
<dbReference type="Pfam" id="PF03486">
    <property type="entry name" value="HI0933_like"/>
    <property type="match status" value="1"/>
</dbReference>
<dbReference type="SUPFAM" id="SSF51905">
    <property type="entry name" value="FAD/NAD(P)-binding domain"/>
    <property type="match status" value="1"/>
</dbReference>
<dbReference type="InterPro" id="IPR004792">
    <property type="entry name" value="BaiN-like"/>
</dbReference>
<evidence type="ECO:0000259" key="6">
    <source>
        <dbReference type="Pfam" id="PF22780"/>
    </source>
</evidence>
<sequence length="419" mass="46289">MQKHGLLDLMQLVIIGGGAAGFMAAITAAEKYPAAEVLLLEKNRTVLNKVRVSGGGRCNVTHACFDNRRFVKQYPRGEALLKKLFAQFDAAATVEWFRQRGVLLSTEPDGRMFPTTNSSETIIDCLQRAARQAGVRIRTSAGVRSFSWSDSPQGTRFALNMLDESTLPADRLIIASGGHPQRSGFEWLGHAIEEPVPSLFTFNAPDSYLLPLSGVAVPDAHVRLIGTRHDWRGPVLLTHWGFSGPAILKLSAWGARELAAAKYQFGIKINWLPEQNEEQVRTFLIQEKQSTPRQQISSHARFGLPLRLWKAFVQRAEITDSLRWMDAPHKVLNRLADLLTNSQFEIRGKSTYKEEFVTAGGVRLSEVHTDTLESKRVPGLFFAGEVLDVDGITGGFNFQNAWTTGYVAGMNAGKAAGVL</sequence>
<dbReference type="Proteomes" id="UP000557307">
    <property type="component" value="Unassembled WGS sequence"/>
</dbReference>